<dbReference type="InterPro" id="IPR036852">
    <property type="entry name" value="Peptidase_S8/S53_dom_sf"/>
</dbReference>
<name>A0A239DTA7_9BACT</name>
<evidence type="ECO:0000259" key="7">
    <source>
        <dbReference type="Pfam" id="PF18962"/>
    </source>
</evidence>
<dbReference type="SUPFAM" id="SSF52743">
    <property type="entry name" value="Subtilisin-like"/>
    <property type="match status" value="1"/>
</dbReference>
<dbReference type="Gene3D" id="3.40.50.200">
    <property type="entry name" value="Peptidase S8/S53 domain"/>
    <property type="match status" value="1"/>
</dbReference>
<keyword evidence="4" id="KW-0720">Serine protease</keyword>
<dbReference type="RefSeq" id="WP_089240250.1">
    <property type="nucleotide sequence ID" value="NZ_FZOK01000008.1"/>
</dbReference>
<evidence type="ECO:0000256" key="1">
    <source>
        <dbReference type="ARBA" id="ARBA00011073"/>
    </source>
</evidence>
<dbReference type="InterPro" id="IPR008979">
    <property type="entry name" value="Galactose-bd-like_sf"/>
</dbReference>
<dbReference type="InterPro" id="IPR034058">
    <property type="entry name" value="TagA/B/C/D_pept_dom"/>
</dbReference>
<dbReference type="PRINTS" id="PR00723">
    <property type="entry name" value="SUBTILISIN"/>
</dbReference>
<dbReference type="InterPro" id="IPR026444">
    <property type="entry name" value="Secre_tail"/>
</dbReference>
<dbReference type="PROSITE" id="PS00138">
    <property type="entry name" value="SUBTILASE_SER"/>
    <property type="match status" value="1"/>
</dbReference>
<dbReference type="Pfam" id="PF18962">
    <property type="entry name" value="Por_Secre_tail"/>
    <property type="match status" value="1"/>
</dbReference>
<dbReference type="OrthoDB" id="9792152at2"/>
<dbReference type="EMBL" id="FZOK01000008">
    <property type="protein sequence ID" value="SNS35459.1"/>
    <property type="molecule type" value="Genomic_DNA"/>
</dbReference>
<comment type="similarity">
    <text evidence="1 5">Belongs to the peptidase S8 family.</text>
</comment>
<evidence type="ECO:0000313" key="8">
    <source>
        <dbReference type="EMBL" id="SNS35459.1"/>
    </source>
</evidence>
<dbReference type="Gene3D" id="2.60.40.10">
    <property type="entry name" value="Immunoglobulins"/>
    <property type="match status" value="1"/>
</dbReference>
<dbReference type="NCBIfam" id="TIGR04183">
    <property type="entry name" value="Por_Secre_tail"/>
    <property type="match status" value="1"/>
</dbReference>
<evidence type="ECO:0000256" key="2">
    <source>
        <dbReference type="ARBA" id="ARBA00022670"/>
    </source>
</evidence>
<feature type="domain" description="Secretion system C-terminal sorting" evidence="7">
    <location>
        <begin position="1079"/>
        <end position="1151"/>
    </location>
</feature>
<comment type="caution">
    <text evidence="5">Lacks conserved residue(s) required for the propagation of feature annotation.</text>
</comment>
<dbReference type="Gene3D" id="2.60.120.380">
    <property type="match status" value="1"/>
</dbReference>
<dbReference type="InterPro" id="IPR000209">
    <property type="entry name" value="Peptidase_S8/S53_dom"/>
</dbReference>
<dbReference type="GO" id="GO:0006508">
    <property type="term" value="P:proteolysis"/>
    <property type="evidence" value="ECO:0007669"/>
    <property type="project" value="UniProtKB-KW"/>
</dbReference>
<dbReference type="InterPro" id="IPR013783">
    <property type="entry name" value="Ig-like_fold"/>
</dbReference>
<dbReference type="PROSITE" id="PS51892">
    <property type="entry name" value="SUBTILASE"/>
    <property type="match status" value="1"/>
</dbReference>
<dbReference type="InterPro" id="IPR051048">
    <property type="entry name" value="Peptidase_S8/S53_subtilisin"/>
</dbReference>
<dbReference type="PANTHER" id="PTHR43399:SF4">
    <property type="entry name" value="CELL WALL-ASSOCIATED PROTEASE"/>
    <property type="match status" value="1"/>
</dbReference>
<dbReference type="SUPFAM" id="SSF49299">
    <property type="entry name" value="PKD domain"/>
    <property type="match status" value="1"/>
</dbReference>
<dbReference type="Pfam" id="PF00082">
    <property type="entry name" value="Peptidase_S8"/>
    <property type="match status" value="1"/>
</dbReference>
<keyword evidence="2" id="KW-0645">Protease</keyword>
<keyword evidence="9" id="KW-1185">Reference proteome</keyword>
<evidence type="ECO:0000256" key="3">
    <source>
        <dbReference type="ARBA" id="ARBA00022801"/>
    </source>
</evidence>
<dbReference type="AlphaFoldDB" id="A0A239DTA7"/>
<dbReference type="Proteomes" id="UP000198480">
    <property type="component" value="Unassembled WGS sequence"/>
</dbReference>
<keyword evidence="3" id="KW-0378">Hydrolase</keyword>
<dbReference type="CDD" id="cd04842">
    <property type="entry name" value="Peptidases_S8_Kp43_protease"/>
    <property type="match status" value="1"/>
</dbReference>
<dbReference type="SUPFAM" id="SSF49785">
    <property type="entry name" value="Galactose-binding domain-like"/>
    <property type="match status" value="1"/>
</dbReference>
<sequence length="1153" mass="125944">MIKSIITLIFSLAIFQISYSQENANKDVKENIKTARYDIIVNFNKTYKDLLLPKEEIKSIAQKRNIPIFLELENNVTATLQYFDESNFPIYYSTKNVGAANSVGATALRPGGDLGLNLTGNGITVGIYDQTRPKPDHVEFGNRLTQIDGSSENLSNHATHVTGTVLASGVNSGARGMAYEATGWAFNWDSDLSKMNANAYDPVEKNNGHIVSNHSYGIVTGWYRNSSGAWVWSGNPSVSPEEDYRFGFYSTKSKGLDDLAFAKPYYTIVWAAGNDRNDVGDGTRPPDGPEDTIGPEGVAKNVITVGAVNSVSSYTGPTSVAMSSFSSWGPTDDGRIKPDLVGVGVNVFSTTIANGGTTDSYGSLSGTSMASPNVAGSLVLLQQLYKERNNNDFMLAATLKALILNTTKEAGQHDGPDYVFGWGLLDAKAAAEIILNEDGSSNLIREEVLSNGSTYEFEFISDGVTPIRATIAWTDPSGNVSPISLNPTDLKLVNDLDLRIFDDQGKEFFPWSLDPSRGATGPARQTEDNFRDNIEQVFIASPEARKYTISVSHKGNLVNGGQNFSLVMTAGSLQGSTETLYWIGPDNGQWDDVNNWSFSREGSSSNKLPESGTRVVFDGKVSLVALNNQVEISSLNVFGDSNVEIDLNGNNIQVRDGLRIAGNATLIKNGKITFATESNNTQLISLINTEFDGVELIIDQGLWSLLESTTLDELTINSSLSVTPTHLRINKLSINNTGSLAGAIQELDFKKKVEITSEAFFSSNLRFNFTGVESSEFVNSSTRPIREVIMSGSGILMFQSESPVDRLILSGGIFIQNSEMLPVNYLQFRNGGDLKLGDRNSILVQENIESTNSGNNRSVISSENRGVIIHDLYKKYCLEGVDVINVDLQGDAIINLGENSQIVNSNNWIQLRCEDVLFADFRVDYACLGGVTEFINLSEGEIDNYIWLINGEQVSSGQNLFFQFENTGLFEVDLIISSGEFETQIQKVVNVATSNLAKPNIVINGDLLTSQSPGERYQWYFNGSPIEGATSRSYQTTGDGSYQVAIFGGNCNRISDPVIITAIVQQEPDLSRFGVFVGPNPTNGMINVAISNEYIGEIEIDVLDVTGKLIRNQGIYKADQDLEIELQLIGPKGLYLLLIKTNNYILRKKIIKN</sequence>
<protein>
    <submittedName>
        <fullName evidence="8">Por secretion system C-terminal sorting domain-containing protein</fullName>
    </submittedName>
</protein>
<evidence type="ECO:0000256" key="5">
    <source>
        <dbReference type="PROSITE-ProRule" id="PRU01240"/>
    </source>
</evidence>
<dbReference type="InterPro" id="IPR023828">
    <property type="entry name" value="Peptidase_S8_Ser-AS"/>
</dbReference>
<evidence type="ECO:0000313" key="9">
    <source>
        <dbReference type="Proteomes" id="UP000198480"/>
    </source>
</evidence>
<organism evidence="8 9">
    <name type="scientific">Belliella buryatensis</name>
    <dbReference type="NCBI Taxonomy" id="1500549"/>
    <lineage>
        <taxon>Bacteria</taxon>
        <taxon>Pseudomonadati</taxon>
        <taxon>Bacteroidota</taxon>
        <taxon>Cytophagia</taxon>
        <taxon>Cytophagales</taxon>
        <taxon>Cyclobacteriaceae</taxon>
        <taxon>Belliella</taxon>
    </lineage>
</organism>
<accession>A0A239DTA7</accession>
<proteinExistence type="inferred from homology"/>
<dbReference type="PANTHER" id="PTHR43399">
    <property type="entry name" value="SUBTILISIN-RELATED"/>
    <property type="match status" value="1"/>
</dbReference>
<dbReference type="InterPro" id="IPR015500">
    <property type="entry name" value="Peptidase_S8_subtilisin-rel"/>
</dbReference>
<dbReference type="InterPro" id="IPR035986">
    <property type="entry name" value="PKD_dom_sf"/>
</dbReference>
<evidence type="ECO:0000256" key="4">
    <source>
        <dbReference type="ARBA" id="ARBA00022825"/>
    </source>
</evidence>
<reference evidence="9" key="1">
    <citation type="submission" date="2017-06" db="EMBL/GenBank/DDBJ databases">
        <authorList>
            <person name="Varghese N."/>
            <person name="Submissions S."/>
        </authorList>
    </citation>
    <scope>NUCLEOTIDE SEQUENCE [LARGE SCALE GENOMIC DNA]</scope>
    <source>
        <strain evidence="9">5C</strain>
    </source>
</reference>
<feature type="domain" description="Peptidase S8/S53" evidence="6">
    <location>
        <begin position="150"/>
        <end position="423"/>
    </location>
</feature>
<evidence type="ECO:0000259" key="6">
    <source>
        <dbReference type="Pfam" id="PF00082"/>
    </source>
</evidence>
<gene>
    <name evidence="8" type="ORF">SAMN06295967_10813</name>
</gene>
<dbReference type="GO" id="GO:0004252">
    <property type="term" value="F:serine-type endopeptidase activity"/>
    <property type="evidence" value="ECO:0007669"/>
    <property type="project" value="InterPro"/>
</dbReference>